<dbReference type="InterPro" id="IPR036397">
    <property type="entry name" value="RNaseH_sf"/>
</dbReference>
<reference evidence="1 2" key="1">
    <citation type="journal article" date="2018" name="PLoS Genet.">
        <title>Population sequencing reveals clonal diversity and ancestral inbreeding in the grapevine cultivar Chardonnay.</title>
        <authorList>
            <person name="Roach M.J."/>
            <person name="Johnson D.L."/>
            <person name="Bohlmann J."/>
            <person name="van Vuuren H.J."/>
            <person name="Jones S.J."/>
            <person name="Pretorius I.S."/>
            <person name="Schmidt S.A."/>
            <person name="Borneman A.R."/>
        </authorList>
    </citation>
    <scope>NUCLEOTIDE SEQUENCE [LARGE SCALE GENOMIC DNA]</scope>
    <source>
        <strain evidence="2">cv. Chardonnay</strain>
        <tissue evidence="1">Leaf</tissue>
    </source>
</reference>
<evidence type="ECO:0000313" key="2">
    <source>
        <dbReference type="Proteomes" id="UP000288805"/>
    </source>
</evidence>
<evidence type="ECO:0008006" key="3">
    <source>
        <dbReference type="Google" id="ProtNLM"/>
    </source>
</evidence>
<organism evidence="1 2">
    <name type="scientific">Vitis vinifera</name>
    <name type="common">Grape</name>
    <dbReference type="NCBI Taxonomy" id="29760"/>
    <lineage>
        <taxon>Eukaryota</taxon>
        <taxon>Viridiplantae</taxon>
        <taxon>Streptophyta</taxon>
        <taxon>Embryophyta</taxon>
        <taxon>Tracheophyta</taxon>
        <taxon>Spermatophyta</taxon>
        <taxon>Magnoliopsida</taxon>
        <taxon>eudicotyledons</taxon>
        <taxon>Gunneridae</taxon>
        <taxon>Pentapetalae</taxon>
        <taxon>rosids</taxon>
        <taxon>Vitales</taxon>
        <taxon>Vitaceae</taxon>
        <taxon>Viteae</taxon>
        <taxon>Vitis</taxon>
    </lineage>
</organism>
<name>A0A438FKP8_VITVI</name>
<dbReference type="EMBL" id="QGNW01000850">
    <property type="protein sequence ID" value="RVW60572.1"/>
    <property type="molecule type" value="Genomic_DNA"/>
</dbReference>
<dbReference type="PANTHER" id="PTHR48475:SF1">
    <property type="entry name" value="RNASE H TYPE-1 DOMAIN-CONTAINING PROTEIN"/>
    <property type="match status" value="1"/>
</dbReference>
<dbReference type="PANTHER" id="PTHR48475">
    <property type="entry name" value="RIBONUCLEASE H"/>
    <property type="match status" value="1"/>
</dbReference>
<dbReference type="Gene3D" id="3.30.420.10">
    <property type="entry name" value="Ribonuclease H-like superfamily/Ribonuclease H"/>
    <property type="match status" value="1"/>
</dbReference>
<dbReference type="Proteomes" id="UP000288805">
    <property type="component" value="Unassembled WGS sequence"/>
</dbReference>
<comment type="caution">
    <text evidence="1">The sequence shown here is derived from an EMBL/GenBank/DDBJ whole genome shotgun (WGS) entry which is preliminary data.</text>
</comment>
<protein>
    <recommendedName>
        <fullName evidence="3">Reverse transcriptase domain-containing protein</fullName>
    </recommendedName>
</protein>
<dbReference type="GO" id="GO:0003676">
    <property type="term" value="F:nucleic acid binding"/>
    <property type="evidence" value="ECO:0007669"/>
    <property type="project" value="InterPro"/>
</dbReference>
<sequence>MLEWTKEKWVNELPEVLWAYRTTLGRPIETTPFALIYGMDVVIPTEIGMSTAKTFVQGQKNENHELERHLDWVDETRKNATI</sequence>
<proteinExistence type="predicted"/>
<accession>A0A438FKP8</accession>
<evidence type="ECO:0000313" key="1">
    <source>
        <dbReference type="EMBL" id="RVW60572.1"/>
    </source>
</evidence>
<dbReference type="AlphaFoldDB" id="A0A438FKP8"/>
<gene>
    <name evidence="1" type="ORF">CK203_064959</name>
</gene>